<dbReference type="Proteomes" id="UP001437256">
    <property type="component" value="Unassembled WGS sequence"/>
</dbReference>
<feature type="compositionally biased region" description="Basic and acidic residues" evidence="1">
    <location>
        <begin position="80"/>
        <end position="98"/>
    </location>
</feature>
<feature type="region of interest" description="Disordered" evidence="1">
    <location>
        <begin position="21"/>
        <end position="109"/>
    </location>
</feature>
<name>A0ABR3ADX8_9AGAR</name>
<evidence type="ECO:0000313" key="3">
    <source>
        <dbReference type="Proteomes" id="UP001437256"/>
    </source>
</evidence>
<reference evidence="2 3" key="1">
    <citation type="submission" date="2024-05" db="EMBL/GenBank/DDBJ databases">
        <title>A draft genome resource for the thread blight pathogen Marasmius tenuissimus strain MS-2.</title>
        <authorList>
            <person name="Yulfo-Soto G.E."/>
            <person name="Baruah I.K."/>
            <person name="Amoako-Attah I."/>
            <person name="Bukari Y."/>
            <person name="Meinhardt L.W."/>
            <person name="Bailey B.A."/>
            <person name="Cohen S.P."/>
        </authorList>
    </citation>
    <scope>NUCLEOTIDE SEQUENCE [LARGE SCALE GENOMIC DNA]</scope>
    <source>
        <strain evidence="2 3">MS-2</strain>
    </source>
</reference>
<evidence type="ECO:0008006" key="4">
    <source>
        <dbReference type="Google" id="ProtNLM"/>
    </source>
</evidence>
<dbReference type="PANTHER" id="PTHR36576:SF1">
    <property type="entry name" value="UPF0654 PROTEIN C11D3.01C-RELATED"/>
    <property type="match status" value="1"/>
</dbReference>
<evidence type="ECO:0000313" key="2">
    <source>
        <dbReference type="EMBL" id="KAL0072120.1"/>
    </source>
</evidence>
<feature type="compositionally biased region" description="Acidic residues" evidence="1">
    <location>
        <begin position="99"/>
        <end position="109"/>
    </location>
</feature>
<dbReference type="InterPro" id="IPR052670">
    <property type="entry name" value="UPF0654_domain"/>
</dbReference>
<gene>
    <name evidence="2" type="ORF">AAF712_001043</name>
</gene>
<comment type="caution">
    <text evidence="2">The sequence shown here is derived from an EMBL/GenBank/DDBJ whole genome shotgun (WGS) entry which is preliminary data.</text>
</comment>
<dbReference type="Pfam" id="PF10346">
    <property type="entry name" value="Con-6"/>
    <property type="match status" value="2"/>
</dbReference>
<sequence>MSSNSGTGDAHTNQVLGGYKATLKNKNASDEAKEHARAVLEEHGASTEPLPQSKKNENPDPERVKSGYKATLNNPLTSNEAKDKAQRVLEEDGNRVVTEEDEDDMEYVE</sequence>
<protein>
    <recommendedName>
        <fullName evidence="4">Conidiation-specific protein 6</fullName>
    </recommendedName>
</protein>
<feature type="compositionally biased region" description="Basic and acidic residues" evidence="1">
    <location>
        <begin position="54"/>
        <end position="65"/>
    </location>
</feature>
<dbReference type="InterPro" id="IPR018824">
    <property type="entry name" value="Conidiation-specific_6"/>
</dbReference>
<feature type="compositionally biased region" description="Basic and acidic residues" evidence="1">
    <location>
        <begin position="27"/>
        <end position="45"/>
    </location>
</feature>
<organism evidence="2 3">
    <name type="scientific">Marasmius tenuissimus</name>
    <dbReference type="NCBI Taxonomy" id="585030"/>
    <lineage>
        <taxon>Eukaryota</taxon>
        <taxon>Fungi</taxon>
        <taxon>Dikarya</taxon>
        <taxon>Basidiomycota</taxon>
        <taxon>Agaricomycotina</taxon>
        <taxon>Agaricomycetes</taxon>
        <taxon>Agaricomycetidae</taxon>
        <taxon>Agaricales</taxon>
        <taxon>Marasmiineae</taxon>
        <taxon>Marasmiaceae</taxon>
        <taxon>Marasmius</taxon>
    </lineage>
</organism>
<evidence type="ECO:0000256" key="1">
    <source>
        <dbReference type="SAM" id="MobiDB-lite"/>
    </source>
</evidence>
<accession>A0ABR3ADX8</accession>
<dbReference type="EMBL" id="JBBXMP010000002">
    <property type="protein sequence ID" value="KAL0072120.1"/>
    <property type="molecule type" value="Genomic_DNA"/>
</dbReference>
<keyword evidence="3" id="KW-1185">Reference proteome</keyword>
<proteinExistence type="predicted"/>
<dbReference type="PANTHER" id="PTHR36576">
    <property type="entry name" value="UPF0654 PROTEIN C11D3.01C-RELATED"/>
    <property type="match status" value="1"/>
</dbReference>